<comment type="caution">
    <text evidence="2">The sequence shown here is derived from an EMBL/GenBank/DDBJ whole genome shotgun (WGS) entry which is preliminary data.</text>
</comment>
<feature type="region of interest" description="Disordered" evidence="1">
    <location>
        <begin position="62"/>
        <end position="121"/>
    </location>
</feature>
<sequence>MAPKYDVSKVENLTDADKLRLIAAYLNHRDPNNVDWDVAATEGGSKSKDSYKKMLASALKKLAPDTTAESEDGLPAPEPAPAPAAKRGRKRTTPANEVEDDDGNAEKKAKKPRKPRAKKARFKIANVTLEAVKVEDGEAE</sequence>
<proteinExistence type="predicted"/>
<feature type="region of interest" description="Disordered" evidence="1">
    <location>
        <begin position="30"/>
        <end position="50"/>
    </location>
</feature>
<protein>
    <submittedName>
        <fullName evidence="2">Uncharacterized protein</fullName>
    </submittedName>
</protein>
<evidence type="ECO:0000256" key="1">
    <source>
        <dbReference type="SAM" id="MobiDB-lite"/>
    </source>
</evidence>
<keyword evidence="3" id="KW-1185">Reference proteome</keyword>
<gene>
    <name evidence="2" type="ORF">SLS58_004869</name>
</gene>
<reference evidence="2 3" key="1">
    <citation type="journal article" date="2023" name="Plant Dis.">
        <title>First Report of Diplodia intermedia Causing Canker and Dieback Diseases on Apple Trees in Canada.</title>
        <authorList>
            <person name="Ellouze W."/>
            <person name="Ilyukhin E."/>
            <person name="Sulman M."/>
            <person name="Ali S."/>
        </authorList>
    </citation>
    <scope>NUCLEOTIDE SEQUENCE [LARGE SCALE GENOMIC DNA]</scope>
    <source>
        <strain evidence="2 3">M45-28</strain>
    </source>
</reference>
<evidence type="ECO:0000313" key="2">
    <source>
        <dbReference type="EMBL" id="KAL1643509.1"/>
    </source>
</evidence>
<feature type="compositionally biased region" description="Basic residues" evidence="1">
    <location>
        <begin position="108"/>
        <end position="121"/>
    </location>
</feature>
<organism evidence="2 3">
    <name type="scientific">Diplodia intermedia</name>
    <dbReference type="NCBI Taxonomy" id="856260"/>
    <lineage>
        <taxon>Eukaryota</taxon>
        <taxon>Fungi</taxon>
        <taxon>Dikarya</taxon>
        <taxon>Ascomycota</taxon>
        <taxon>Pezizomycotina</taxon>
        <taxon>Dothideomycetes</taxon>
        <taxon>Dothideomycetes incertae sedis</taxon>
        <taxon>Botryosphaeriales</taxon>
        <taxon>Botryosphaeriaceae</taxon>
        <taxon>Diplodia</taxon>
    </lineage>
</organism>
<accession>A0ABR3TSD3</accession>
<evidence type="ECO:0000313" key="3">
    <source>
        <dbReference type="Proteomes" id="UP001521184"/>
    </source>
</evidence>
<dbReference type="Proteomes" id="UP001521184">
    <property type="component" value="Unassembled WGS sequence"/>
</dbReference>
<name>A0ABR3TSD3_9PEZI</name>
<dbReference type="EMBL" id="JAKEKT020000027">
    <property type="protein sequence ID" value="KAL1643509.1"/>
    <property type="molecule type" value="Genomic_DNA"/>
</dbReference>